<dbReference type="Pfam" id="PF03645">
    <property type="entry name" value="Tctex-1"/>
    <property type="match status" value="1"/>
</dbReference>
<dbReference type="GeneID" id="102802212"/>
<gene>
    <name evidence="4" type="primary">LOC102802212</name>
</gene>
<dbReference type="InterPro" id="IPR038586">
    <property type="entry name" value="Tctex-1-like_sf"/>
</dbReference>
<comment type="similarity">
    <text evidence="1">Belongs to the dynein light chain Tctex-type family.</text>
</comment>
<dbReference type="PANTHER" id="PTHR21255">
    <property type="entry name" value="T-COMPLEX-ASSOCIATED-TESTIS-EXPRESSED 1/ DYNEIN LIGHT CHAIN"/>
    <property type="match status" value="1"/>
</dbReference>
<feature type="compositionally biased region" description="Polar residues" evidence="2">
    <location>
        <begin position="34"/>
        <end position="46"/>
    </location>
</feature>
<keyword evidence="3" id="KW-1185">Reference proteome</keyword>
<proteinExistence type="inferred from homology"/>
<dbReference type="CDD" id="cd21451">
    <property type="entry name" value="DLC-like_TCTEX1D"/>
    <property type="match status" value="1"/>
</dbReference>
<dbReference type="RefSeq" id="XP_006813345.1">
    <property type="nucleotide sequence ID" value="XM_006813282.1"/>
</dbReference>
<name>A0ABM0M004_SACKO</name>
<feature type="compositionally biased region" description="Basic and acidic residues" evidence="2">
    <location>
        <begin position="8"/>
        <end position="17"/>
    </location>
</feature>
<organism evidence="3 4">
    <name type="scientific">Saccoglossus kowalevskii</name>
    <name type="common">Acorn worm</name>
    <dbReference type="NCBI Taxonomy" id="10224"/>
    <lineage>
        <taxon>Eukaryota</taxon>
        <taxon>Metazoa</taxon>
        <taxon>Hemichordata</taxon>
        <taxon>Enteropneusta</taxon>
        <taxon>Harrimaniidae</taxon>
        <taxon>Saccoglossus</taxon>
    </lineage>
</organism>
<dbReference type="Gene3D" id="3.30.1140.40">
    <property type="entry name" value="Tctex-1"/>
    <property type="match status" value="1"/>
</dbReference>
<dbReference type="InterPro" id="IPR005334">
    <property type="entry name" value="Tctex-1-like"/>
</dbReference>
<feature type="compositionally biased region" description="Low complexity" evidence="2">
    <location>
        <begin position="18"/>
        <end position="33"/>
    </location>
</feature>
<evidence type="ECO:0000313" key="4">
    <source>
        <dbReference type="RefSeq" id="XP_006813345.1"/>
    </source>
</evidence>
<dbReference type="PANTHER" id="PTHR21255:SF65">
    <property type="entry name" value="TCTEX1 DOMAIN-CONTAINING PROTEIN 2"/>
    <property type="match status" value="1"/>
</dbReference>
<accession>A0ABM0M004</accession>
<protein>
    <submittedName>
        <fullName evidence="4">Tctex1 domain-containing protein 1-A-like</fullName>
    </submittedName>
</protein>
<evidence type="ECO:0000313" key="3">
    <source>
        <dbReference type="Proteomes" id="UP000694865"/>
    </source>
</evidence>
<sequence>MSSSIGKDGSDGGRDRSSSLSTLSAALMSRRASNVSAGSQDPSQPATTSTGRLALRRLSRRMSFLSMVGKSLQEKTRPEPKMIMKLDNTYKTEPDPNNRFNHSRVKTMLRNVLTRELADEVYDAKTASLMATRLSDTIKHKVKLMDFQRHKVVVHVMITSTSGQGIKVSSLQLWDTKTDNFASESFQNSSLSAIAIVYAVYYE</sequence>
<evidence type="ECO:0000256" key="2">
    <source>
        <dbReference type="SAM" id="MobiDB-lite"/>
    </source>
</evidence>
<dbReference type="Proteomes" id="UP000694865">
    <property type="component" value="Unplaced"/>
</dbReference>
<reference evidence="4" key="1">
    <citation type="submission" date="2025-08" db="UniProtKB">
        <authorList>
            <consortium name="RefSeq"/>
        </authorList>
    </citation>
    <scope>IDENTIFICATION</scope>
    <source>
        <tissue evidence="4">Testes</tissue>
    </source>
</reference>
<evidence type="ECO:0000256" key="1">
    <source>
        <dbReference type="ARBA" id="ARBA00005361"/>
    </source>
</evidence>
<feature type="region of interest" description="Disordered" evidence="2">
    <location>
        <begin position="1"/>
        <end position="53"/>
    </location>
</feature>